<feature type="compositionally biased region" description="Low complexity" evidence="1">
    <location>
        <begin position="53"/>
        <end position="65"/>
    </location>
</feature>
<proteinExistence type="predicted"/>
<feature type="compositionally biased region" description="Basic and acidic residues" evidence="1">
    <location>
        <begin position="68"/>
        <end position="84"/>
    </location>
</feature>
<accession>A0A8H6U8N1</accession>
<gene>
    <name evidence="2" type="ORF">CMUS01_01276</name>
</gene>
<evidence type="ECO:0000313" key="2">
    <source>
        <dbReference type="EMBL" id="KAF6844221.1"/>
    </source>
</evidence>
<name>A0A8H6U8N1_9PEZI</name>
<evidence type="ECO:0000313" key="3">
    <source>
        <dbReference type="Proteomes" id="UP000639643"/>
    </source>
</evidence>
<protein>
    <submittedName>
        <fullName evidence="2">Uncharacterized protein</fullName>
    </submittedName>
</protein>
<comment type="caution">
    <text evidence="2">The sequence shown here is derived from an EMBL/GenBank/DDBJ whole genome shotgun (WGS) entry which is preliminary data.</text>
</comment>
<keyword evidence="3" id="KW-1185">Reference proteome</keyword>
<dbReference type="AlphaFoldDB" id="A0A8H6U8N1"/>
<evidence type="ECO:0000256" key="1">
    <source>
        <dbReference type="SAM" id="MobiDB-lite"/>
    </source>
</evidence>
<dbReference type="EMBL" id="WIGM01000021">
    <property type="protein sequence ID" value="KAF6844221.1"/>
    <property type="molecule type" value="Genomic_DNA"/>
</dbReference>
<feature type="region of interest" description="Disordered" evidence="1">
    <location>
        <begin position="46"/>
        <end position="84"/>
    </location>
</feature>
<reference evidence="2" key="1">
    <citation type="journal article" date="2020" name="Phytopathology">
        <title>Genome Sequence Resources of Colletotrichum truncatum, C. plurivorum, C. musicola, and C. sojae: Four Species Pathogenic to Soybean (Glycine max).</title>
        <authorList>
            <person name="Rogerio F."/>
            <person name="Boufleur T.R."/>
            <person name="Ciampi-Guillardi M."/>
            <person name="Sukno S.A."/>
            <person name="Thon M.R."/>
            <person name="Massola Junior N.S."/>
            <person name="Baroncelli R."/>
        </authorList>
    </citation>
    <scope>NUCLEOTIDE SEQUENCE</scope>
    <source>
        <strain evidence="2">LFN0074</strain>
    </source>
</reference>
<sequence length="84" mass="8860">MADATASWLDWTTSLKHVSPDLAQSSRAARSLVGVVTSGVCYVQQPDRGIKNGSASASASTIGSDSDSDIRKPSARAREKRLPQ</sequence>
<organism evidence="2 3">
    <name type="scientific">Colletotrichum musicola</name>
    <dbReference type="NCBI Taxonomy" id="2175873"/>
    <lineage>
        <taxon>Eukaryota</taxon>
        <taxon>Fungi</taxon>
        <taxon>Dikarya</taxon>
        <taxon>Ascomycota</taxon>
        <taxon>Pezizomycotina</taxon>
        <taxon>Sordariomycetes</taxon>
        <taxon>Hypocreomycetidae</taxon>
        <taxon>Glomerellales</taxon>
        <taxon>Glomerellaceae</taxon>
        <taxon>Colletotrichum</taxon>
        <taxon>Colletotrichum orchidearum species complex</taxon>
    </lineage>
</organism>
<dbReference type="Proteomes" id="UP000639643">
    <property type="component" value="Unassembled WGS sequence"/>
</dbReference>